<reference evidence="5" key="1">
    <citation type="submission" date="2016-10" db="EMBL/GenBank/DDBJ databases">
        <title>Sequence of Gallionella enrichment culture.</title>
        <authorList>
            <person name="Poehlein A."/>
            <person name="Muehling M."/>
            <person name="Daniel R."/>
        </authorList>
    </citation>
    <scope>NUCLEOTIDE SEQUENCE</scope>
</reference>
<feature type="domain" description="HTH tetR-type" evidence="4">
    <location>
        <begin position="1"/>
        <end position="61"/>
    </location>
</feature>
<keyword evidence="3" id="KW-0804">Transcription</keyword>
<dbReference type="GO" id="GO:0003700">
    <property type="term" value="F:DNA-binding transcription factor activity"/>
    <property type="evidence" value="ECO:0007669"/>
    <property type="project" value="TreeGrafter"/>
</dbReference>
<proteinExistence type="predicted"/>
<evidence type="ECO:0000256" key="1">
    <source>
        <dbReference type="ARBA" id="ARBA00023015"/>
    </source>
</evidence>
<protein>
    <submittedName>
        <fullName evidence="5">HTH-type transcriptional regulator BetI</fullName>
    </submittedName>
</protein>
<comment type="caution">
    <text evidence="5">The sequence shown here is derived from an EMBL/GenBank/DDBJ whole genome shotgun (WGS) entry which is preliminary data.</text>
</comment>
<dbReference type="PANTHER" id="PTHR30055:SF239">
    <property type="entry name" value="TRANSCRIPTIONAL REGULATORY PROTEIN"/>
    <property type="match status" value="1"/>
</dbReference>
<dbReference type="Gene3D" id="1.10.357.10">
    <property type="entry name" value="Tetracycline Repressor, domain 2"/>
    <property type="match status" value="1"/>
</dbReference>
<gene>
    <name evidence="5" type="primary">betI_2</name>
    <name evidence="5" type="ORF">GALL_229540</name>
</gene>
<dbReference type="InterPro" id="IPR001647">
    <property type="entry name" value="HTH_TetR"/>
</dbReference>
<dbReference type="GO" id="GO:0000976">
    <property type="term" value="F:transcription cis-regulatory region binding"/>
    <property type="evidence" value="ECO:0007669"/>
    <property type="project" value="TreeGrafter"/>
</dbReference>
<dbReference type="Pfam" id="PF13305">
    <property type="entry name" value="TetR_C_33"/>
    <property type="match status" value="1"/>
</dbReference>
<organism evidence="5">
    <name type="scientific">mine drainage metagenome</name>
    <dbReference type="NCBI Taxonomy" id="410659"/>
    <lineage>
        <taxon>unclassified sequences</taxon>
        <taxon>metagenomes</taxon>
        <taxon>ecological metagenomes</taxon>
    </lineage>
</organism>
<dbReference type="Pfam" id="PF00440">
    <property type="entry name" value="TetR_N"/>
    <property type="match status" value="1"/>
</dbReference>
<name>A0A1J5RG02_9ZZZZ</name>
<keyword evidence="1" id="KW-0805">Transcription regulation</keyword>
<dbReference type="InterPro" id="IPR025996">
    <property type="entry name" value="MT1864/Rv1816-like_C"/>
</dbReference>
<evidence type="ECO:0000256" key="2">
    <source>
        <dbReference type="ARBA" id="ARBA00023125"/>
    </source>
</evidence>
<dbReference type="SUPFAM" id="SSF48498">
    <property type="entry name" value="Tetracyclin repressor-like, C-terminal domain"/>
    <property type="match status" value="1"/>
</dbReference>
<evidence type="ECO:0000313" key="5">
    <source>
        <dbReference type="EMBL" id="OIQ95030.1"/>
    </source>
</evidence>
<dbReference type="InterPro" id="IPR036271">
    <property type="entry name" value="Tet_transcr_reg_TetR-rel_C_sf"/>
</dbReference>
<dbReference type="EMBL" id="MLJW01000174">
    <property type="protein sequence ID" value="OIQ95030.1"/>
    <property type="molecule type" value="Genomic_DNA"/>
</dbReference>
<dbReference type="InterPro" id="IPR009057">
    <property type="entry name" value="Homeodomain-like_sf"/>
</dbReference>
<dbReference type="PRINTS" id="PR00455">
    <property type="entry name" value="HTHTETR"/>
</dbReference>
<dbReference type="InterPro" id="IPR050109">
    <property type="entry name" value="HTH-type_TetR-like_transc_reg"/>
</dbReference>
<keyword evidence="2" id="KW-0238">DNA-binding</keyword>
<sequence>MTTPNDLVQACTQMIAKDGIAAFSLRKVADRVGIKAPSIYEHFDNKDSLLAEARRSAVAALNRSLATHCQGNSPRQRLVTMAMGYLQFAQTQPYLFALLFMELPSKRRSLEESPAQNSPYAFLLARVHDFLGDEGHQGEALSFGIWSLVHGAALLRHTHLKDFSAPIVEQTRNNLDALLDGWKFRTAA</sequence>
<dbReference type="PANTHER" id="PTHR30055">
    <property type="entry name" value="HTH-TYPE TRANSCRIPTIONAL REGULATOR RUTR"/>
    <property type="match status" value="1"/>
</dbReference>
<accession>A0A1J5RG02</accession>
<evidence type="ECO:0000256" key="3">
    <source>
        <dbReference type="ARBA" id="ARBA00023163"/>
    </source>
</evidence>
<dbReference type="SUPFAM" id="SSF46689">
    <property type="entry name" value="Homeodomain-like"/>
    <property type="match status" value="1"/>
</dbReference>
<dbReference type="AlphaFoldDB" id="A0A1J5RG02"/>
<evidence type="ECO:0000259" key="4">
    <source>
        <dbReference type="PROSITE" id="PS50977"/>
    </source>
</evidence>
<dbReference type="PROSITE" id="PS50977">
    <property type="entry name" value="HTH_TETR_2"/>
    <property type="match status" value="1"/>
</dbReference>